<keyword evidence="2" id="KW-0472">Membrane</keyword>
<dbReference type="GO" id="GO:0006493">
    <property type="term" value="P:protein O-linked glycosylation"/>
    <property type="evidence" value="ECO:0007669"/>
    <property type="project" value="TreeGrafter"/>
</dbReference>
<evidence type="ECO:0000256" key="2">
    <source>
        <dbReference type="SAM" id="Phobius"/>
    </source>
</evidence>
<protein>
    <submittedName>
        <fullName evidence="3">Uncharacterized protein</fullName>
    </submittedName>
</protein>
<sequence>MGDNSLKWVTLFRLIVHVSKMKRKSWLKCIVLGSLTCISLTFALHMMKISPLDISMLARDNWSANTWTTRKSILSEIQSESSDVRDGFNFSQNFLPAGDKEDNFYMTSMCTQDVTSNSAQLPKVTIIYSLHEFRASQQATEFLRQNLAALPVDVTDDIIVTADPDQPLAEKEGVEDFLDGCSICRLFFVDGTIYDHRNFASRFARNDILVFVDARILPTKDWLQPLLFNFNDTKRIVCPTLHTRYEDGSANSFGVALNEITWSLNVIRAGLDGKLLETAREYNQTFVAQTAITKEVFAISKEFFRELGQFDTRANISGGEDVMFSLKAINCGGRVVLALCSTVYLNIQRETVAEFSLSPFLDFRNPSFDTPSAGYSNELYSQALAKIWLDIFTKKYHTCVISKGIDLTVVNRSPVQSPSNIRYLNRDSSLVLTPNGQRLRLEADVNKRMGILQCETKNFRYLIIRHQPRMVAPTKYARFYGYIRTLDGMSSVGLLTNESLDVVANPSPAMTVIPGNLVLTRNASMWVGPFSYTNGAFIYHHSWCLTLTPDNLFALKKCVAGTGAQLFSFANHVIRPQAEAERCACAKELLHTSGQLFLSRCAESGDVGRFKLDVEFKEKCIK</sequence>
<dbReference type="InterPro" id="IPR029044">
    <property type="entry name" value="Nucleotide-diphossugar_trans"/>
</dbReference>
<gene>
    <name evidence="3" type="ORF">GSLYS_00002049001</name>
</gene>
<dbReference type="AlphaFoldDB" id="A0AAV2H520"/>
<proteinExistence type="predicted"/>
<dbReference type="PANTHER" id="PTHR11675">
    <property type="entry name" value="N-ACETYLGALACTOSAMINYLTRANSFERASE"/>
    <property type="match status" value="1"/>
</dbReference>
<evidence type="ECO:0000313" key="4">
    <source>
        <dbReference type="Proteomes" id="UP001497497"/>
    </source>
</evidence>
<keyword evidence="1" id="KW-1015">Disulfide bond</keyword>
<comment type="caution">
    <text evidence="3">The sequence shown here is derived from an EMBL/GenBank/DDBJ whole genome shotgun (WGS) entry which is preliminary data.</text>
</comment>
<organism evidence="3 4">
    <name type="scientific">Lymnaea stagnalis</name>
    <name type="common">Great pond snail</name>
    <name type="synonym">Helix stagnalis</name>
    <dbReference type="NCBI Taxonomy" id="6523"/>
    <lineage>
        <taxon>Eukaryota</taxon>
        <taxon>Metazoa</taxon>
        <taxon>Spiralia</taxon>
        <taxon>Lophotrochozoa</taxon>
        <taxon>Mollusca</taxon>
        <taxon>Gastropoda</taxon>
        <taxon>Heterobranchia</taxon>
        <taxon>Euthyneura</taxon>
        <taxon>Panpulmonata</taxon>
        <taxon>Hygrophila</taxon>
        <taxon>Lymnaeoidea</taxon>
        <taxon>Lymnaeidae</taxon>
        <taxon>Lymnaea</taxon>
    </lineage>
</organism>
<dbReference type="GO" id="GO:0004653">
    <property type="term" value="F:polypeptide N-acetylgalactosaminyltransferase activity"/>
    <property type="evidence" value="ECO:0007669"/>
    <property type="project" value="TreeGrafter"/>
</dbReference>
<dbReference type="GO" id="GO:0005794">
    <property type="term" value="C:Golgi apparatus"/>
    <property type="evidence" value="ECO:0007669"/>
    <property type="project" value="TreeGrafter"/>
</dbReference>
<feature type="transmembrane region" description="Helical" evidence="2">
    <location>
        <begin position="29"/>
        <end position="47"/>
    </location>
</feature>
<keyword evidence="2" id="KW-1133">Transmembrane helix</keyword>
<dbReference type="Proteomes" id="UP001497497">
    <property type="component" value="Unassembled WGS sequence"/>
</dbReference>
<dbReference type="PANTHER" id="PTHR11675:SF63">
    <property type="entry name" value="POLYPEPTIDE N-ACETYLGALACTOSAMINYLTRANSFERASE"/>
    <property type="match status" value="1"/>
</dbReference>
<dbReference type="EMBL" id="CAXITT010000023">
    <property type="protein sequence ID" value="CAL1527879.1"/>
    <property type="molecule type" value="Genomic_DNA"/>
</dbReference>
<evidence type="ECO:0000256" key="1">
    <source>
        <dbReference type="ARBA" id="ARBA00023157"/>
    </source>
</evidence>
<dbReference type="Gene3D" id="3.90.550.10">
    <property type="entry name" value="Spore Coat Polysaccharide Biosynthesis Protein SpsA, Chain A"/>
    <property type="match status" value="1"/>
</dbReference>
<keyword evidence="2" id="KW-0812">Transmembrane</keyword>
<dbReference type="GO" id="GO:0008593">
    <property type="term" value="P:regulation of Notch signaling pathway"/>
    <property type="evidence" value="ECO:0007669"/>
    <property type="project" value="TreeGrafter"/>
</dbReference>
<evidence type="ECO:0000313" key="3">
    <source>
        <dbReference type="EMBL" id="CAL1527879.1"/>
    </source>
</evidence>
<reference evidence="3 4" key="1">
    <citation type="submission" date="2024-04" db="EMBL/GenBank/DDBJ databases">
        <authorList>
            <consortium name="Genoscope - CEA"/>
            <person name="William W."/>
        </authorList>
    </citation>
    <scope>NUCLEOTIDE SEQUENCE [LARGE SCALE GENOMIC DNA]</scope>
</reference>
<dbReference type="GO" id="GO:0005112">
    <property type="term" value="F:Notch binding"/>
    <property type="evidence" value="ECO:0007669"/>
    <property type="project" value="TreeGrafter"/>
</dbReference>
<keyword evidence="4" id="KW-1185">Reference proteome</keyword>
<dbReference type="SUPFAM" id="SSF53448">
    <property type="entry name" value="Nucleotide-diphospho-sugar transferases"/>
    <property type="match status" value="1"/>
</dbReference>
<name>A0AAV2H520_LYMST</name>
<accession>A0AAV2H520</accession>